<accession>A0ABT1FCR1</accession>
<dbReference type="CDD" id="cd11586">
    <property type="entry name" value="VbhA_like"/>
    <property type="match status" value="1"/>
</dbReference>
<organism evidence="2 3">
    <name type="scientific">Dyella lutea</name>
    <dbReference type="NCBI Taxonomy" id="2950441"/>
    <lineage>
        <taxon>Bacteria</taxon>
        <taxon>Pseudomonadati</taxon>
        <taxon>Pseudomonadota</taxon>
        <taxon>Gammaproteobacteria</taxon>
        <taxon>Lysobacterales</taxon>
        <taxon>Rhodanobacteraceae</taxon>
        <taxon>Dyella</taxon>
    </lineage>
</organism>
<gene>
    <name evidence="2" type="ORF">NC595_14030</name>
</gene>
<sequence length="116" mass="12525">MDATEKLLAMIETRTVEIAVEPCESSREVGRQRFLSAMSGQLQGAFVTIPSSATAPAGATTDSRLDAVTQARMHLSSEGFVPSKESEDLAQRFIAGEIDHIKFSGHRHADPSQDHA</sequence>
<proteinExistence type="predicted"/>
<dbReference type="RefSeq" id="WP_253567433.1">
    <property type="nucleotide sequence ID" value="NZ_JAMZEK010000003.1"/>
</dbReference>
<name>A0ABT1FCR1_9GAMM</name>
<evidence type="ECO:0000259" key="1">
    <source>
        <dbReference type="Pfam" id="PF18495"/>
    </source>
</evidence>
<evidence type="ECO:0000313" key="2">
    <source>
        <dbReference type="EMBL" id="MCP1375164.1"/>
    </source>
</evidence>
<dbReference type="InterPro" id="IPR041535">
    <property type="entry name" value="VbhA"/>
</dbReference>
<evidence type="ECO:0000313" key="3">
    <source>
        <dbReference type="Proteomes" id="UP001204615"/>
    </source>
</evidence>
<protein>
    <recommendedName>
        <fullName evidence="1">Antitoxin VbhA domain-containing protein</fullName>
    </recommendedName>
</protein>
<keyword evidence="3" id="KW-1185">Reference proteome</keyword>
<feature type="domain" description="Antitoxin VbhA" evidence="1">
    <location>
        <begin position="64"/>
        <end position="99"/>
    </location>
</feature>
<comment type="caution">
    <text evidence="2">The sequence shown here is derived from an EMBL/GenBank/DDBJ whole genome shotgun (WGS) entry which is preliminary data.</text>
</comment>
<dbReference type="EMBL" id="JAMZEK010000003">
    <property type="protein sequence ID" value="MCP1375164.1"/>
    <property type="molecule type" value="Genomic_DNA"/>
</dbReference>
<reference evidence="2 3" key="1">
    <citation type="submission" date="2022-06" db="EMBL/GenBank/DDBJ databases">
        <title>Dyella sp. Sa strain:Sa Genome sequencing.</title>
        <authorList>
            <person name="Park S."/>
        </authorList>
    </citation>
    <scope>NUCLEOTIDE SEQUENCE [LARGE SCALE GENOMIC DNA]</scope>
    <source>
        <strain evidence="2 3">Sa</strain>
    </source>
</reference>
<dbReference type="InterPro" id="IPR033788">
    <property type="entry name" value="VbhA-like"/>
</dbReference>
<dbReference type="Pfam" id="PF18495">
    <property type="entry name" value="VbhA"/>
    <property type="match status" value="1"/>
</dbReference>
<dbReference type="Proteomes" id="UP001204615">
    <property type="component" value="Unassembled WGS sequence"/>
</dbReference>